<sequence>MRRRLSITAALLTATAGCAPVPPAPVNLTARSAARVTTQLEEPKLRQIAQGIAPAAPQMADSLDRLDLFAAILAQDPRVAEARAAVLSAQRDARAAHKVAAPTFTLSSEYANDPSTSSPWLLGGAVNLPLDIGGRRSARLAKADLAVLVARQDLAEMVWSERVALQRGLIDAMAGAEQVRLGTGILALRDRQLAVLEDRARRGEIASLDLYPYRAARAAALRTLNDARARAAGGRAAVAGVLGVPVSALDGKALLWNDFTAPQANLPALSAAERARAIAARADVLRALASYDQAEADLRAQVAQRYPAISLGPGYTWERGLVKLPFALNLSLPSWDLNRAAIAAAEAHRAQAGATIETTLANAQAAIEAAQTERLAAEAALARLRGEELPATARAADKANLQLKLGAIGTADWAAAQIAAQEAQLAQVDALTRVRAANLALEDALRRPLDGPETMIDPALVQPWL</sequence>
<dbReference type="Gene3D" id="1.20.1600.10">
    <property type="entry name" value="Outer membrane efflux proteins (OEP)"/>
    <property type="match status" value="1"/>
</dbReference>
<accession>A0ABU1MQ96</accession>
<feature type="chain" id="PRO_5046550063" evidence="3">
    <location>
        <begin position="20"/>
        <end position="465"/>
    </location>
</feature>
<dbReference type="RefSeq" id="WP_309805832.1">
    <property type="nucleotide sequence ID" value="NZ_JAVDRD010000008.1"/>
</dbReference>
<dbReference type="InterPro" id="IPR003423">
    <property type="entry name" value="OMP_efflux"/>
</dbReference>
<name>A0ABU1MQ96_9SPHN</name>
<evidence type="ECO:0000256" key="1">
    <source>
        <dbReference type="ARBA" id="ARBA00007613"/>
    </source>
</evidence>
<evidence type="ECO:0000256" key="3">
    <source>
        <dbReference type="SAM" id="SignalP"/>
    </source>
</evidence>
<organism evidence="4 5">
    <name type="scientific">Novosphingobium capsulatum</name>
    <dbReference type="NCBI Taxonomy" id="13688"/>
    <lineage>
        <taxon>Bacteria</taxon>
        <taxon>Pseudomonadati</taxon>
        <taxon>Pseudomonadota</taxon>
        <taxon>Alphaproteobacteria</taxon>
        <taxon>Sphingomonadales</taxon>
        <taxon>Sphingomonadaceae</taxon>
        <taxon>Novosphingobium</taxon>
    </lineage>
</organism>
<reference evidence="4 5" key="1">
    <citation type="submission" date="2023-07" db="EMBL/GenBank/DDBJ databases">
        <title>Sorghum-associated microbial communities from plants grown in Nebraska, USA.</title>
        <authorList>
            <person name="Schachtman D."/>
        </authorList>
    </citation>
    <scope>NUCLEOTIDE SEQUENCE [LARGE SCALE GENOMIC DNA]</scope>
    <source>
        <strain evidence="4 5">DS1027</strain>
    </source>
</reference>
<proteinExistence type="inferred from homology"/>
<gene>
    <name evidence="4" type="ORF">J2792_003064</name>
</gene>
<protein>
    <submittedName>
        <fullName evidence="4">CRISPR system Cascade subunit CasA</fullName>
    </submittedName>
</protein>
<comment type="similarity">
    <text evidence="1">Belongs to the outer membrane factor (OMF) (TC 1.B.17) family.</text>
</comment>
<keyword evidence="2" id="KW-0175">Coiled coil</keyword>
<dbReference type="SUPFAM" id="SSF56954">
    <property type="entry name" value="Outer membrane efflux proteins (OEP)"/>
    <property type="match status" value="1"/>
</dbReference>
<evidence type="ECO:0000313" key="4">
    <source>
        <dbReference type="EMBL" id="MDR6512181.1"/>
    </source>
</evidence>
<dbReference type="PANTHER" id="PTHR30203">
    <property type="entry name" value="OUTER MEMBRANE CATION EFFLUX PROTEIN"/>
    <property type="match status" value="1"/>
</dbReference>
<dbReference type="Proteomes" id="UP001184150">
    <property type="component" value="Unassembled WGS sequence"/>
</dbReference>
<dbReference type="EMBL" id="JAVDRD010000008">
    <property type="protein sequence ID" value="MDR6512181.1"/>
    <property type="molecule type" value="Genomic_DNA"/>
</dbReference>
<keyword evidence="5" id="KW-1185">Reference proteome</keyword>
<keyword evidence="3" id="KW-0732">Signal</keyword>
<dbReference type="Pfam" id="PF02321">
    <property type="entry name" value="OEP"/>
    <property type="match status" value="1"/>
</dbReference>
<evidence type="ECO:0000256" key="2">
    <source>
        <dbReference type="SAM" id="Coils"/>
    </source>
</evidence>
<evidence type="ECO:0000313" key="5">
    <source>
        <dbReference type="Proteomes" id="UP001184150"/>
    </source>
</evidence>
<comment type="caution">
    <text evidence="4">The sequence shown here is derived from an EMBL/GenBank/DDBJ whole genome shotgun (WGS) entry which is preliminary data.</text>
</comment>
<feature type="signal peptide" evidence="3">
    <location>
        <begin position="1"/>
        <end position="19"/>
    </location>
</feature>
<feature type="coiled-coil region" evidence="2">
    <location>
        <begin position="360"/>
        <end position="387"/>
    </location>
</feature>
<dbReference type="InterPro" id="IPR010131">
    <property type="entry name" value="MdtP/NodT-like"/>
</dbReference>
<dbReference type="PROSITE" id="PS51257">
    <property type="entry name" value="PROKAR_LIPOPROTEIN"/>
    <property type="match status" value="1"/>
</dbReference>